<organism evidence="1">
    <name type="scientific">Brassica cretica</name>
    <name type="common">Mustard</name>
    <dbReference type="NCBI Taxonomy" id="69181"/>
    <lineage>
        <taxon>Eukaryota</taxon>
        <taxon>Viridiplantae</taxon>
        <taxon>Streptophyta</taxon>
        <taxon>Embryophyta</taxon>
        <taxon>Tracheophyta</taxon>
        <taxon>Spermatophyta</taxon>
        <taxon>Magnoliopsida</taxon>
        <taxon>eudicotyledons</taxon>
        <taxon>Gunneridae</taxon>
        <taxon>Pentapetalae</taxon>
        <taxon>rosids</taxon>
        <taxon>malvids</taxon>
        <taxon>Brassicales</taxon>
        <taxon>Brassicaceae</taxon>
        <taxon>Brassiceae</taxon>
        <taxon>Brassica</taxon>
    </lineage>
</organism>
<reference evidence="2" key="2">
    <citation type="submission" date="2019-12" db="EMBL/GenBank/DDBJ databases">
        <authorList>
            <person name="Studholme D.J."/>
            <person name="Sarris P."/>
        </authorList>
    </citation>
    <scope>NUCLEOTIDE SEQUENCE</scope>
    <source>
        <strain evidence="2">PFS-1207/04</strain>
        <tissue evidence="2">Leaf</tissue>
    </source>
</reference>
<sequence>MKGKNPLHLFVTVRDFLAMVDKVCVEIARGTCRGEQRESRNAVKLPPNFMSYRWRSDSGG</sequence>
<dbReference type="EMBL" id="QGKY02001925">
    <property type="protein sequence ID" value="KAF2548963.1"/>
    <property type="molecule type" value="Genomic_DNA"/>
</dbReference>
<evidence type="ECO:0000313" key="1">
    <source>
        <dbReference type="EMBL" id="KAF2548963.1"/>
    </source>
</evidence>
<reference evidence="1" key="1">
    <citation type="submission" date="2019-12" db="EMBL/GenBank/DDBJ databases">
        <title>Genome sequencing and annotation of Brassica cretica.</title>
        <authorList>
            <person name="Studholme D.J."/>
            <person name="Sarris P.F."/>
        </authorList>
    </citation>
    <scope>NUCLEOTIDE SEQUENCE</scope>
    <source>
        <strain evidence="1">PFS-102/07</strain>
        <tissue evidence="1">Leaf</tissue>
    </source>
</reference>
<dbReference type="EMBL" id="QGKV02000297">
    <property type="protein sequence ID" value="KAF3611313.1"/>
    <property type="molecule type" value="Genomic_DNA"/>
</dbReference>
<name>A0A3N6U348_BRACR</name>
<comment type="caution">
    <text evidence="1">The sequence shown here is derived from an EMBL/GenBank/DDBJ whole genome shotgun (WGS) entry which is preliminary data.</text>
</comment>
<evidence type="ECO:0000313" key="2">
    <source>
        <dbReference type="EMBL" id="KAF3611313.1"/>
    </source>
</evidence>
<gene>
    <name evidence="2" type="ORF">DY000_02046357</name>
    <name evidence="1" type="ORF">F2Q70_00020568</name>
</gene>
<proteinExistence type="predicted"/>
<protein>
    <submittedName>
        <fullName evidence="1">Uncharacterized protein</fullName>
    </submittedName>
</protein>
<keyword evidence="3" id="KW-1185">Reference proteome</keyword>
<evidence type="ECO:0000313" key="3">
    <source>
        <dbReference type="Proteomes" id="UP000266723"/>
    </source>
</evidence>
<reference evidence="2 3" key="3">
    <citation type="journal article" date="2020" name="BMC Genomics">
        <title>Intraspecific diversification of the crop wild relative Brassica cretica Lam. using demographic model selection.</title>
        <authorList>
            <person name="Kioukis A."/>
            <person name="Michalopoulou V.A."/>
            <person name="Briers L."/>
            <person name="Pirintsos S."/>
            <person name="Studholme D.J."/>
            <person name="Pavlidis P."/>
            <person name="Sarris P.F."/>
        </authorList>
    </citation>
    <scope>NUCLEOTIDE SEQUENCE [LARGE SCALE GENOMIC DNA]</scope>
    <source>
        <strain evidence="3">cv. PFS-1207/04</strain>
        <strain evidence="2">PFS-1207/04</strain>
    </source>
</reference>
<accession>A0A3N6U348</accession>
<dbReference type="Proteomes" id="UP000266723">
    <property type="component" value="Unassembled WGS sequence"/>
</dbReference>
<dbReference type="AlphaFoldDB" id="A0A3N6U348"/>